<organism evidence="2 3">
    <name type="scientific">Zancudomyces culisetae</name>
    <name type="common">Gut fungus</name>
    <name type="synonym">Smittium culisetae</name>
    <dbReference type="NCBI Taxonomy" id="1213189"/>
    <lineage>
        <taxon>Eukaryota</taxon>
        <taxon>Fungi</taxon>
        <taxon>Fungi incertae sedis</taxon>
        <taxon>Zoopagomycota</taxon>
        <taxon>Kickxellomycotina</taxon>
        <taxon>Harpellomycetes</taxon>
        <taxon>Harpellales</taxon>
        <taxon>Legeriomycetaceae</taxon>
        <taxon>Zancudomyces</taxon>
    </lineage>
</organism>
<evidence type="ECO:0000256" key="1">
    <source>
        <dbReference type="SAM" id="MobiDB-lite"/>
    </source>
</evidence>
<accession>A0A1R1PH27</accession>
<comment type="caution">
    <text evidence="2">The sequence shown here is derived from an EMBL/GenBank/DDBJ whole genome shotgun (WGS) entry which is preliminary data.</text>
</comment>
<keyword evidence="3" id="KW-1185">Reference proteome</keyword>
<dbReference type="EMBL" id="LSSK01001231">
    <property type="protein sequence ID" value="OMH80305.1"/>
    <property type="molecule type" value="Genomic_DNA"/>
</dbReference>
<evidence type="ECO:0000313" key="3">
    <source>
        <dbReference type="Proteomes" id="UP000188320"/>
    </source>
</evidence>
<dbReference type="Proteomes" id="UP000188320">
    <property type="component" value="Unassembled WGS sequence"/>
</dbReference>
<sequence length="1431" mass="162691">MIDKNSKPRQDARMQRRANRETTDNQEDLKTEVAKIPKVEQVEEIFGLSDQQEGLDRLRKFIAGEERSMAVSKRVTEPEAITLLVNRLVENGDIDPSGEESGGKLGLVTSIKLLGVGIGIPEEEEAINVSRILLKSLGEKGKLLVPVGIRDQIVDRYVSRDRVTMKAKLNIERENRENLMKQEMVKENVELNQKSDGEGENGEIQQQSSNIVKQELFKFMEGKEKLENIIDEISNASKGKTGWASNADREVVIDEILWAVKEQVKDPHGTDVVSIKHRKVEVSDKLLVLMDILVYFGKVKEFEAIREMILKRMGNNELAHPQYYRLKYMKEFKEACRLEDFHKIGQIKQAFLDEYVEQRKVEKRPKNLKDLGWDAGRVIQEYLVFLLGLNNGAELAHQEMKLCIRKYKMSFRVNAYEYIIRGYLMQGQVEQAVKLINKLLKKDNGGGGEDATFDKTDIEEVIPQLSQKSLISILRSLTEYYQSCPQNTDLADLIKMMYREVMSLPEVQNNYTKSKSVIVLAKIFSDDVDFVAEVFSNIMKSYQDPIVLLTSTFKEQWILDTAGIVLKGINVTDDVDATSDVKESRLKAGNTIQGLLATSTALSTDRDEWNASIIQNVILPNIHNKPELKKILVEKILEKKIYLTEATQLALFEAYDETQDSVLYTKFAARLYTNLTSLGLLNPTSDQAGSIKKEKLEYLQKLTSKDNQDEAALKVKEFVDSYAYRHIFNFSDQFYDKDRENTVVTVATLLQSRMPPTERINSDIKRYERIFETIEPKKDIYNVIRKVILPSNKDGDARYKGSDAGASVGSAVESKPLDRFQSATLEMLNVCNAQRSAIAMVQMYKEVYTKFMNMEKDVEKENENENENEAENDVLENKKHQNSSGSRRLFEIFAKEPMLLKSVYYSFSNIYSPKMKNDISTNKELLLVTEILDQLIFKFAVGLYRRNLISTFAALQLITHYLKATNRYFSLSVFYYYVYLKQNVAQVNNISSGDTNRIVGGSSNFTASVSALALGADFIKYPNGLKLVDLVLESSTNSVVNGNTSGNIDLLYIFNAPNFNLRRKFIINNYCSNKLNIINNKKNDSSVGLFSMLSPSKLGFLNIVSSNNTKFSRLSQFIINSIFNDYKHINRVNGLEPKFVGSVNDLYNRRVFGRPFIRAIAEMCKEVQQQKPQQTADGSGSGSGSGSGVVDNDELISILKHKLVCLHSVNFLEYFLVTVPFTSGQIIPLQTTSIWKYFDLFNAIITNFRKAKLYDCAYLFFNIDLPILYEALGVHKLVILDHQQDKSDAKLNKLVVPTSTKIRIVTIYSQLINCALEQNNISIAKLYFDLYRKNIVNNPLFTKHLDFRSQTPNTLNNIQSFNSSFLNTLTSLESSSTSSSSDHVPSLKSSFAAFNNKNVTQALPFPPNNPHPHQIHQPFLFINRKSSVCST</sequence>
<feature type="region of interest" description="Disordered" evidence="1">
    <location>
        <begin position="1"/>
        <end position="30"/>
    </location>
</feature>
<reference evidence="3" key="1">
    <citation type="submission" date="2017-01" db="EMBL/GenBank/DDBJ databases">
        <authorList>
            <person name="Wang Y."/>
            <person name="White M."/>
            <person name="Kvist S."/>
            <person name="Moncalvo J.-M."/>
        </authorList>
    </citation>
    <scope>NUCLEOTIDE SEQUENCE [LARGE SCALE GENOMIC DNA]</scope>
    <source>
        <strain evidence="3">COL-18-3</strain>
    </source>
</reference>
<feature type="region of interest" description="Disordered" evidence="1">
    <location>
        <begin position="858"/>
        <end position="880"/>
    </location>
</feature>
<protein>
    <submittedName>
        <fullName evidence="2">Uncharacterized protein</fullName>
    </submittedName>
</protein>
<feature type="compositionally biased region" description="Acidic residues" evidence="1">
    <location>
        <begin position="864"/>
        <end position="874"/>
    </location>
</feature>
<evidence type="ECO:0000313" key="2">
    <source>
        <dbReference type="EMBL" id="OMH80305.1"/>
    </source>
</evidence>
<gene>
    <name evidence="2" type="ORF">AX774_g6268</name>
</gene>
<proteinExistence type="predicted"/>
<name>A0A1R1PH27_ZANCU</name>